<dbReference type="OrthoDB" id="273475at2759"/>
<dbReference type="Proteomes" id="UP000674318">
    <property type="component" value="Unassembled WGS sequence"/>
</dbReference>
<proteinExistence type="predicted"/>
<dbReference type="RefSeq" id="XP_067758573.1">
    <property type="nucleotide sequence ID" value="XM_067902680.1"/>
</dbReference>
<gene>
    <name evidence="2" type="ORF">JKF63_06731</name>
</gene>
<protein>
    <submittedName>
        <fullName evidence="2">Uncharacterized protein</fullName>
    </submittedName>
</protein>
<feature type="region of interest" description="Disordered" evidence="1">
    <location>
        <begin position="775"/>
        <end position="799"/>
    </location>
</feature>
<evidence type="ECO:0000313" key="3">
    <source>
        <dbReference type="Proteomes" id="UP000674318"/>
    </source>
</evidence>
<comment type="caution">
    <text evidence="2">The sequence shown here is derived from an EMBL/GenBank/DDBJ whole genome shotgun (WGS) entry which is preliminary data.</text>
</comment>
<accession>A0A836LEM4</accession>
<reference evidence="2 3" key="1">
    <citation type="submission" date="2021-02" db="EMBL/GenBank/DDBJ databases">
        <title>Porcisia hertigi Genome sequencing and assembly.</title>
        <authorList>
            <person name="Almutairi H."/>
            <person name="Gatherer D."/>
        </authorList>
    </citation>
    <scope>NUCLEOTIDE SEQUENCE [LARGE SCALE GENOMIC DNA]</scope>
    <source>
        <strain evidence="2 3">C119</strain>
    </source>
</reference>
<dbReference type="AlphaFoldDB" id="A0A836LEM4"/>
<name>A0A836LEM4_9TRYP</name>
<sequence length="1036" mass="114358">MHAPPLLPRRSTRWLGATQRPIAAHRRCPSSPLLISRSQFTTSAMRYATRHSQEWQCPSPTRHELVKPSPLRSSTPVRAAVSAGDEELWERLVECIPRAPMCISISSLYTLFTVDDATTPVFDSPWRVAISANKATSLAAEVSATAGTEKGASRSADELSSQKNARVVSARMRAESSNAQRRRKFLQRFSGTLQELLLAVAEENLIDELSSHVNGRSSIRAHGIYVSFDNLYVTVASSAEEAGRTFSTLYAPLTPEERAQLDKNLANMECTAAQGPTNAGGAVGTASGFSYVDLCCPPRVTHRVASRTSVLSKNREKLAEIERRLSVVKTAFSSPSARECPCSTDAYLPYFGETFEPPPPPAMTTAGTRYHSAPTSFSPLMLAGMLSTHFVPVEALLKQLPYGYTVEHIRRVFGETMTLEVVELAKVTYVRFHGGKDGEGFTPERSTARVAIDCDARAAANDGDKDDELCGDDVKSAAPDTAPGAADGQINEVRQCIAAYEPDPYLFYSFLPRFSRPYQWMSLYDVVEHASPTLKTALLPFSQHSTLMYFAQQQHRVQFSAQHGGAVCLCFPPVRSLRAETTPLPRELAEVKRFLQTRGLVFVSEMEAGLADRISDSAKRRIIAYFGTLRRFLYQHEHVFRLSVVSAASRRSSVDAVASSLSATPHSSAPLLVHAVAQEREQDRPREVLAASVESSALGKACSPTLTPPPMVPTHRGAGFAVEVVPLSTDMEFDAPSSMAMPGMGAGELDPNGFPCWLASADLAVMCEEHAISHERSSLSPEERLELASTKRNRSTGQRIRRRMAVAANPNSPYTNPEVLLDTMLRYLPPTRHIGLRSLLQALPPAITDFLPVDPVRLFRNAPAKVQLFEFRVRNNLRVMRPGLPLPDGRLRSTYTVDELLHMLATDLPQGRSRTSIDLFSRLPYGARETIRLQHHHLIDLVEQYPQYFIVVYPDAESVKKHLARIQLIQRPPLATTLSDDEWDAGRTNILEEELHAVSRQDYDTLMADLPLSLRETLSPKSSLGALTGESKESSR</sequence>
<evidence type="ECO:0000256" key="1">
    <source>
        <dbReference type="SAM" id="MobiDB-lite"/>
    </source>
</evidence>
<dbReference type="EMBL" id="JAFJZO010000014">
    <property type="protein sequence ID" value="KAG5509421.1"/>
    <property type="molecule type" value="Genomic_DNA"/>
</dbReference>
<organism evidence="2 3">
    <name type="scientific">Porcisia hertigi</name>
    <dbReference type="NCBI Taxonomy" id="2761500"/>
    <lineage>
        <taxon>Eukaryota</taxon>
        <taxon>Discoba</taxon>
        <taxon>Euglenozoa</taxon>
        <taxon>Kinetoplastea</taxon>
        <taxon>Metakinetoplastina</taxon>
        <taxon>Trypanosomatida</taxon>
        <taxon>Trypanosomatidae</taxon>
        <taxon>Leishmaniinae</taxon>
        <taxon>Porcisia</taxon>
    </lineage>
</organism>
<dbReference type="GeneID" id="94292757"/>
<keyword evidence="3" id="KW-1185">Reference proteome</keyword>
<dbReference type="KEGG" id="phet:94292757"/>
<feature type="compositionally biased region" description="Basic and acidic residues" evidence="1">
    <location>
        <begin position="775"/>
        <end position="786"/>
    </location>
</feature>
<evidence type="ECO:0000313" key="2">
    <source>
        <dbReference type="EMBL" id="KAG5509421.1"/>
    </source>
</evidence>